<dbReference type="EMBL" id="GL377580">
    <property type="protein sequence ID" value="EFJ28118.1"/>
    <property type="molecule type" value="Genomic_DNA"/>
</dbReference>
<dbReference type="eggNOG" id="ENOG502S9FE">
    <property type="taxonomic scope" value="Eukaryota"/>
</dbReference>
<evidence type="ECO:0000259" key="2">
    <source>
        <dbReference type="Pfam" id="PF13383"/>
    </source>
</evidence>
<dbReference type="Pfam" id="PF05050">
    <property type="entry name" value="Methyltransf_21"/>
    <property type="match status" value="1"/>
</dbReference>
<dbReference type="InterPro" id="IPR026913">
    <property type="entry name" value="METTL24"/>
</dbReference>
<feature type="domain" description="Methyltransferase FkbM" evidence="1">
    <location>
        <begin position="83"/>
        <end position="152"/>
    </location>
</feature>
<dbReference type="AlphaFoldDB" id="D8RIN4"/>
<dbReference type="InterPro" id="IPR006342">
    <property type="entry name" value="FkbM_mtfrase"/>
</dbReference>
<reference evidence="3 4" key="1">
    <citation type="journal article" date="2011" name="Science">
        <title>The Selaginella genome identifies genetic changes associated with the evolution of vascular plants.</title>
        <authorList>
            <person name="Banks J.A."/>
            <person name="Nishiyama T."/>
            <person name="Hasebe M."/>
            <person name="Bowman J.L."/>
            <person name="Gribskov M."/>
            <person name="dePamphilis C."/>
            <person name="Albert V.A."/>
            <person name="Aono N."/>
            <person name="Aoyama T."/>
            <person name="Ambrose B.A."/>
            <person name="Ashton N.W."/>
            <person name="Axtell M.J."/>
            <person name="Barker E."/>
            <person name="Barker M.S."/>
            <person name="Bennetzen J.L."/>
            <person name="Bonawitz N.D."/>
            <person name="Chapple C."/>
            <person name="Cheng C."/>
            <person name="Correa L.G."/>
            <person name="Dacre M."/>
            <person name="DeBarry J."/>
            <person name="Dreyer I."/>
            <person name="Elias M."/>
            <person name="Engstrom E.M."/>
            <person name="Estelle M."/>
            <person name="Feng L."/>
            <person name="Finet C."/>
            <person name="Floyd S.K."/>
            <person name="Frommer W.B."/>
            <person name="Fujita T."/>
            <person name="Gramzow L."/>
            <person name="Gutensohn M."/>
            <person name="Harholt J."/>
            <person name="Hattori M."/>
            <person name="Heyl A."/>
            <person name="Hirai T."/>
            <person name="Hiwatashi Y."/>
            <person name="Ishikawa M."/>
            <person name="Iwata M."/>
            <person name="Karol K.G."/>
            <person name="Koehler B."/>
            <person name="Kolukisaoglu U."/>
            <person name="Kubo M."/>
            <person name="Kurata T."/>
            <person name="Lalonde S."/>
            <person name="Li K."/>
            <person name="Li Y."/>
            <person name="Litt A."/>
            <person name="Lyons E."/>
            <person name="Manning G."/>
            <person name="Maruyama T."/>
            <person name="Michael T.P."/>
            <person name="Mikami K."/>
            <person name="Miyazaki S."/>
            <person name="Morinaga S."/>
            <person name="Murata T."/>
            <person name="Mueller-Roeber B."/>
            <person name="Nelson D.R."/>
            <person name="Obara M."/>
            <person name="Oguri Y."/>
            <person name="Olmstead R.G."/>
            <person name="Onodera N."/>
            <person name="Petersen B.L."/>
            <person name="Pils B."/>
            <person name="Prigge M."/>
            <person name="Rensing S.A."/>
            <person name="Riano-Pachon D.M."/>
            <person name="Roberts A.W."/>
            <person name="Sato Y."/>
            <person name="Scheller H.V."/>
            <person name="Schulz B."/>
            <person name="Schulz C."/>
            <person name="Shakirov E.V."/>
            <person name="Shibagaki N."/>
            <person name="Shinohara N."/>
            <person name="Shippen D.E."/>
            <person name="Soerensen I."/>
            <person name="Sotooka R."/>
            <person name="Sugimoto N."/>
            <person name="Sugita M."/>
            <person name="Sumikawa N."/>
            <person name="Tanurdzic M."/>
            <person name="Theissen G."/>
            <person name="Ulvskov P."/>
            <person name="Wakazuki S."/>
            <person name="Weng J.K."/>
            <person name="Willats W.W."/>
            <person name="Wipf D."/>
            <person name="Wolf P.G."/>
            <person name="Yang L."/>
            <person name="Zimmer A.D."/>
            <person name="Zhu Q."/>
            <person name="Mitros T."/>
            <person name="Hellsten U."/>
            <person name="Loque D."/>
            <person name="Otillar R."/>
            <person name="Salamov A."/>
            <person name="Schmutz J."/>
            <person name="Shapiro H."/>
            <person name="Lindquist E."/>
            <person name="Lucas S."/>
            <person name="Rokhsar D."/>
            <person name="Grigoriev I.V."/>
        </authorList>
    </citation>
    <scope>NUCLEOTIDE SEQUENCE [LARGE SCALE GENOMIC DNA]</scope>
</reference>
<keyword evidence="4" id="KW-1185">Reference proteome</keyword>
<dbReference type="InParanoid" id="D8RIN4"/>
<dbReference type="KEGG" id="smo:SELMODRAFT_411670"/>
<evidence type="ECO:0000259" key="1">
    <source>
        <dbReference type="Pfam" id="PF05050"/>
    </source>
</evidence>
<organism evidence="4">
    <name type="scientific">Selaginella moellendorffii</name>
    <name type="common">Spikemoss</name>
    <dbReference type="NCBI Taxonomy" id="88036"/>
    <lineage>
        <taxon>Eukaryota</taxon>
        <taxon>Viridiplantae</taxon>
        <taxon>Streptophyta</taxon>
        <taxon>Embryophyta</taxon>
        <taxon>Tracheophyta</taxon>
        <taxon>Lycopodiopsida</taxon>
        <taxon>Selaginellales</taxon>
        <taxon>Selaginellaceae</taxon>
        <taxon>Selaginella</taxon>
    </lineage>
</organism>
<accession>D8RIN4</accession>
<sequence length="210" mass="24164">MPASDLERFQPQQHWQIFDLITPTYGCDSNTLRRIGGPNDGGKWICGPIRVTGSKCVVFSMGSNNQFDFEEAIVRSTGQWRDRIDESGKTFKRLNTIVRELGVSGLTLLKMDIEHGEYEVFESLKRAPEEFLPDHILVELHTWEYPRTSKHSKDWVKTIIDLVRDIDAMGYSFAFQERTIGCVACFEYVLVRDRPSTINPKGNLKNWTES</sequence>
<dbReference type="Pfam" id="PF13383">
    <property type="entry name" value="Methyltransf_22"/>
    <property type="match status" value="1"/>
</dbReference>
<dbReference type="InterPro" id="IPR025714">
    <property type="entry name" value="Methyltranfer_dom"/>
</dbReference>
<dbReference type="InterPro" id="IPR029063">
    <property type="entry name" value="SAM-dependent_MTases_sf"/>
</dbReference>
<dbReference type="Gene3D" id="3.40.50.150">
    <property type="entry name" value="Vaccinia Virus protein VP39"/>
    <property type="match status" value="1"/>
</dbReference>
<proteinExistence type="predicted"/>
<dbReference type="Gramene" id="EFJ28118">
    <property type="protein sequence ID" value="EFJ28118"/>
    <property type="gene ID" value="SELMODRAFT_411670"/>
</dbReference>
<dbReference type="HOGENOM" id="CLU_1312007_0_0_1"/>
<feature type="domain" description="Methyltransferase" evidence="2">
    <location>
        <begin position="18"/>
        <end position="79"/>
    </location>
</feature>
<name>D8RIN4_SELML</name>
<dbReference type="Proteomes" id="UP000001514">
    <property type="component" value="Unassembled WGS sequence"/>
</dbReference>
<evidence type="ECO:0000313" key="4">
    <source>
        <dbReference type="Proteomes" id="UP000001514"/>
    </source>
</evidence>
<evidence type="ECO:0000313" key="3">
    <source>
        <dbReference type="EMBL" id="EFJ28118.1"/>
    </source>
</evidence>
<protein>
    <submittedName>
        <fullName evidence="3">Uncharacterized protein</fullName>
    </submittedName>
</protein>
<gene>
    <name evidence="3" type="ORF">SELMODRAFT_411670</name>
</gene>
<dbReference type="PANTHER" id="PTHR32026">
    <property type="entry name" value="METHYLTRANSFERASE-LIKE PROTEIN 24"/>
    <property type="match status" value="1"/>
</dbReference>
<dbReference type="PANTHER" id="PTHR32026:SF10">
    <property type="entry name" value="METHYLTRANSFERASE-LIKE PROTEIN 24-RELATED"/>
    <property type="match status" value="1"/>
</dbReference>